<reference evidence="1" key="1">
    <citation type="submission" date="2020-12" db="EMBL/GenBank/DDBJ databases">
        <title>Bacterial taxonomy.</title>
        <authorList>
            <person name="Pan X."/>
        </authorList>
    </citation>
    <scope>NUCLEOTIDE SEQUENCE</scope>
    <source>
        <strain evidence="1">M0105</strain>
    </source>
</reference>
<comment type="caution">
    <text evidence="1">The sequence shown here is derived from an EMBL/GenBank/DDBJ whole genome shotgun (WGS) entry which is preliminary data.</text>
</comment>
<proteinExistence type="predicted"/>
<dbReference type="Pfam" id="PF05751">
    <property type="entry name" value="FixH"/>
    <property type="match status" value="1"/>
</dbReference>
<gene>
    <name evidence="1" type="ORF">H0I76_17485</name>
</gene>
<dbReference type="Proteomes" id="UP000655420">
    <property type="component" value="Unassembled WGS sequence"/>
</dbReference>
<evidence type="ECO:0000313" key="1">
    <source>
        <dbReference type="EMBL" id="MBK0400992.1"/>
    </source>
</evidence>
<dbReference type="EMBL" id="JAEHHL010000012">
    <property type="protein sequence ID" value="MBK0400992.1"/>
    <property type="molecule type" value="Genomic_DNA"/>
</dbReference>
<evidence type="ECO:0000313" key="2">
    <source>
        <dbReference type="Proteomes" id="UP000655420"/>
    </source>
</evidence>
<accession>A0A8J7SHV4</accession>
<sequence length="154" mass="16436">MRTKELTGRKVLLIAVAAFGVILAANLTMLFAATGTFPGLVVKNSYVASQEWNLRASEQRALGWKAQAAISGEGLAVRMVDAEGHPVLGLTVSVVIGRPASQAEDRRLELVEDAGIYRADVDLAEGLWRVEIHGSDAEGRSFKAEAELFAKAAS</sequence>
<dbReference type="InterPro" id="IPR008620">
    <property type="entry name" value="FixH"/>
</dbReference>
<dbReference type="RefSeq" id="WP_200612918.1">
    <property type="nucleotide sequence ID" value="NZ_JAEHHL010000012.1"/>
</dbReference>
<dbReference type="AlphaFoldDB" id="A0A8J7SHV4"/>
<protein>
    <submittedName>
        <fullName evidence="1">FixH family protein</fullName>
    </submittedName>
</protein>
<organism evidence="1 2">
    <name type="scientific">Thermohalobaculum xanthum</name>
    <dbReference type="NCBI Taxonomy" id="2753746"/>
    <lineage>
        <taxon>Bacteria</taxon>
        <taxon>Pseudomonadati</taxon>
        <taxon>Pseudomonadota</taxon>
        <taxon>Alphaproteobacteria</taxon>
        <taxon>Rhodobacterales</taxon>
        <taxon>Paracoccaceae</taxon>
        <taxon>Thermohalobaculum</taxon>
    </lineage>
</organism>
<dbReference type="PIRSF" id="PIRSF011386">
    <property type="entry name" value="FixH"/>
    <property type="match status" value="1"/>
</dbReference>
<name>A0A8J7SHV4_9RHOB</name>
<keyword evidence="2" id="KW-1185">Reference proteome</keyword>
<dbReference type="InterPro" id="IPR018037">
    <property type="entry name" value="FixH_proteobacterial"/>
</dbReference>